<reference evidence="2 3" key="1">
    <citation type="submission" date="2020-03" db="EMBL/GenBank/DDBJ databases">
        <title>Whole genome shotgun sequence of Phytohabitans rumicis NBRC 108638.</title>
        <authorList>
            <person name="Komaki H."/>
            <person name="Tamura T."/>
        </authorList>
    </citation>
    <scope>NUCLEOTIDE SEQUENCE [LARGE SCALE GENOMIC DNA]</scope>
    <source>
        <strain evidence="2 3">NBRC 108638</strain>
    </source>
</reference>
<reference evidence="2 3" key="2">
    <citation type="submission" date="2020-03" db="EMBL/GenBank/DDBJ databases">
        <authorList>
            <person name="Ichikawa N."/>
            <person name="Kimura A."/>
            <person name="Kitahashi Y."/>
            <person name="Uohara A."/>
        </authorList>
    </citation>
    <scope>NUCLEOTIDE SEQUENCE [LARGE SCALE GENOMIC DNA]</scope>
    <source>
        <strain evidence="2 3">NBRC 108638</strain>
    </source>
</reference>
<comment type="caution">
    <text evidence="2">The sequence shown here is derived from an EMBL/GenBank/DDBJ whole genome shotgun (WGS) entry which is preliminary data.</text>
</comment>
<gene>
    <name evidence="2" type="ORF">Prum_086960</name>
</gene>
<dbReference type="InterPro" id="IPR002575">
    <property type="entry name" value="Aminoglycoside_PTrfase"/>
</dbReference>
<dbReference type="Gene3D" id="3.90.1200.10">
    <property type="match status" value="1"/>
</dbReference>
<feature type="domain" description="Aminoglycoside phosphotransferase" evidence="1">
    <location>
        <begin position="104"/>
        <end position="235"/>
    </location>
</feature>
<name>A0A6V8LFH5_9ACTN</name>
<accession>A0A6V8LFH5</accession>
<dbReference type="Pfam" id="PF01636">
    <property type="entry name" value="APH"/>
    <property type="match status" value="1"/>
</dbReference>
<evidence type="ECO:0000313" key="3">
    <source>
        <dbReference type="Proteomes" id="UP000482960"/>
    </source>
</evidence>
<proteinExistence type="predicted"/>
<organism evidence="2 3">
    <name type="scientific">Phytohabitans rumicis</name>
    <dbReference type="NCBI Taxonomy" id="1076125"/>
    <lineage>
        <taxon>Bacteria</taxon>
        <taxon>Bacillati</taxon>
        <taxon>Actinomycetota</taxon>
        <taxon>Actinomycetes</taxon>
        <taxon>Micromonosporales</taxon>
        <taxon>Micromonosporaceae</taxon>
    </lineage>
</organism>
<dbReference type="Proteomes" id="UP000482960">
    <property type="component" value="Unassembled WGS sequence"/>
</dbReference>
<dbReference type="InterPro" id="IPR011009">
    <property type="entry name" value="Kinase-like_dom_sf"/>
</dbReference>
<dbReference type="SUPFAM" id="SSF56112">
    <property type="entry name" value="Protein kinase-like (PK-like)"/>
    <property type="match status" value="1"/>
</dbReference>
<dbReference type="AlphaFoldDB" id="A0A6V8LFH5"/>
<protein>
    <recommendedName>
        <fullName evidence="1">Aminoglycoside phosphotransferase domain-containing protein</fullName>
    </recommendedName>
</protein>
<keyword evidence="3" id="KW-1185">Reference proteome</keyword>
<dbReference type="EMBL" id="BLPG01000001">
    <property type="protein sequence ID" value="GFJ95054.1"/>
    <property type="molecule type" value="Genomic_DNA"/>
</dbReference>
<evidence type="ECO:0000259" key="1">
    <source>
        <dbReference type="Pfam" id="PF01636"/>
    </source>
</evidence>
<sequence>MSRTPLSEHDGRSGGTLERVVLADGRRLIVKRTTFAADLGRRLTGDIEGREYALWRDGVLDRLGAPHAIVDGWRDGEETVVVMRDLGAAVVGWDKVLTRAEVSLLLATVVAVHRAGAHAPGDPLLPLRTRIPFFAPARMRPVAAEFPLAAAVIEGWAHFADLADADVAGPVLALLDDPAPLVGALARRPHTLIHGDLWPVNTAFTGDGVVLLDWNLAGWAPPALDLMELLAGAGAANLAVTREEAIDEFRELCGAGHDEPGLRLALLSGLVEFGWNKALDAATDADPQRRDRHRADLDWWIRQARVALGQLTA</sequence>
<evidence type="ECO:0000313" key="2">
    <source>
        <dbReference type="EMBL" id="GFJ95054.1"/>
    </source>
</evidence>